<gene>
    <name evidence="1" type="ORF">DXD79_13345</name>
</gene>
<evidence type="ECO:0000313" key="1">
    <source>
        <dbReference type="EMBL" id="RGJ04889.1"/>
    </source>
</evidence>
<dbReference type="AlphaFoldDB" id="A0A374P832"/>
<dbReference type="EMBL" id="QSON01000005">
    <property type="protein sequence ID" value="RGJ04889.1"/>
    <property type="molecule type" value="Genomic_DNA"/>
</dbReference>
<dbReference type="Proteomes" id="UP000263014">
    <property type="component" value="Unassembled WGS sequence"/>
</dbReference>
<reference evidence="1 2" key="1">
    <citation type="submission" date="2018-08" db="EMBL/GenBank/DDBJ databases">
        <title>A genome reference for cultivated species of the human gut microbiota.</title>
        <authorList>
            <person name="Zou Y."/>
            <person name="Xue W."/>
            <person name="Luo G."/>
        </authorList>
    </citation>
    <scope>NUCLEOTIDE SEQUENCE [LARGE SCALE GENOMIC DNA]</scope>
    <source>
        <strain evidence="1 2">TM09-12</strain>
    </source>
</reference>
<protein>
    <submittedName>
        <fullName evidence="1">Uncharacterized protein</fullName>
    </submittedName>
</protein>
<comment type="caution">
    <text evidence="1">The sequence shown here is derived from an EMBL/GenBank/DDBJ whole genome shotgun (WGS) entry which is preliminary data.</text>
</comment>
<name>A0A374P832_9FIRM</name>
<organism evidence="1 2">
    <name type="scientific">Hungatella hathewayi</name>
    <dbReference type="NCBI Taxonomy" id="154046"/>
    <lineage>
        <taxon>Bacteria</taxon>
        <taxon>Bacillati</taxon>
        <taxon>Bacillota</taxon>
        <taxon>Clostridia</taxon>
        <taxon>Lachnospirales</taxon>
        <taxon>Lachnospiraceae</taxon>
        <taxon>Hungatella</taxon>
    </lineage>
</organism>
<accession>A0A374P832</accession>
<sequence length="163" mass="19184">MRPCSFFYFSFLLFCRKDGLLHIVRYFVLCYTQFKYSVHIGSSVNERWTGWDNFKLYQALSAGYDRWGVIRPLARVREAEKMGNHQKKELLEELREAAHCDCISDLRGPERSVEHLVKRAEELLKTGDYALKEWTDAVQYITGCSWSFHDKEEAAGYLKSFFS</sequence>
<proteinExistence type="predicted"/>
<evidence type="ECO:0000313" key="2">
    <source>
        <dbReference type="Proteomes" id="UP000263014"/>
    </source>
</evidence>